<feature type="domain" description="Bacterial type II secretion system protein E" evidence="2">
    <location>
        <begin position="344"/>
        <end position="523"/>
    </location>
</feature>
<comment type="similarity">
    <text evidence="1">Belongs to the GSP E family.</text>
</comment>
<name>A0A8J7YGS1_9EURY</name>
<evidence type="ECO:0000256" key="1">
    <source>
        <dbReference type="ARBA" id="ARBA00006611"/>
    </source>
</evidence>
<dbReference type="GO" id="GO:0016887">
    <property type="term" value="F:ATP hydrolysis activity"/>
    <property type="evidence" value="ECO:0007669"/>
    <property type="project" value="InterPro"/>
</dbReference>
<evidence type="ECO:0000259" key="2">
    <source>
        <dbReference type="Pfam" id="PF00437"/>
    </source>
</evidence>
<dbReference type="EMBL" id="RKLQ01000003">
    <property type="protein sequence ID" value="MBX0305207.1"/>
    <property type="molecule type" value="Genomic_DNA"/>
</dbReference>
<reference evidence="3" key="1">
    <citation type="submission" date="2021-06" db="EMBL/GenBank/DDBJ databases">
        <title>Halomicroarcula sp. F24A a new haloarchaeum isolated from saline soil.</title>
        <authorList>
            <person name="Duran-Viseras A."/>
            <person name="Sanchez-Porro C."/>
            <person name="Ventosa A."/>
        </authorList>
    </citation>
    <scope>NUCLEOTIDE SEQUENCE</scope>
    <source>
        <strain evidence="3">F24A</strain>
    </source>
</reference>
<accession>A0A8J7YGS1</accession>
<dbReference type="Gene3D" id="3.40.50.300">
    <property type="entry name" value="P-loop containing nucleotide triphosphate hydrolases"/>
    <property type="match status" value="1"/>
</dbReference>
<organism evidence="3 4">
    <name type="scientific">Haloarcula salinisoli</name>
    <dbReference type="NCBI Taxonomy" id="2487746"/>
    <lineage>
        <taxon>Archaea</taxon>
        <taxon>Methanobacteriati</taxon>
        <taxon>Methanobacteriota</taxon>
        <taxon>Stenosarchaea group</taxon>
        <taxon>Halobacteria</taxon>
        <taxon>Halobacteriales</taxon>
        <taxon>Haloarculaceae</taxon>
        <taxon>Haloarcula</taxon>
    </lineage>
</organism>
<protein>
    <submittedName>
        <fullName evidence="3">Type II/IV secretion system ATPase subunit</fullName>
    </submittedName>
</protein>
<dbReference type="Gene3D" id="3.30.450.380">
    <property type="match status" value="1"/>
</dbReference>
<dbReference type="Pfam" id="PF00437">
    <property type="entry name" value="T2SSE"/>
    <property type="match status" value="1"/>
</dbReference>
<comment type="caution">
    <text evidence="3">The sequence shown here is derived from an EMBL/GenBank/DDBJ whole genome shotgun (WGS) entry which is preliminary data.</text>
</comment>
<dbReference type="PANTHER" id="PTHR30486">
    <property type="entry name" value="TWITCHING MOTILITY PROTEIN PILT"/>
    <property type="match status" value="1"/>
</dbReference>
<dbReference type="AlphaFoldDB" id="A0A8J7YGS1"/>
<dbReference type="SUPFAM" id="SSF52540">
    <property type="entry name" value="P-loop containing nucleoside triphosphate hydrolases"/>
    <property type="match status" value="1"/>
</dbReference>
<dbReference type="InterPro" id="IPR027417">
    <property type="entry name" value="P-loop_NTPase"/>
</dbReference>
<dbReference type="RefSeq" id="WP_220589451.1">
    <property type="nucleotide sequence ID" value="NZ_RKLQ01000003.1"/>
</dbReference>
<sequence>MLDSNSEYSLGSLAARAGFDGYFDSDSADSAETSPIETRWDERQLTIVTDGTSWDLADDAADRRTVVEALQDRTATQLTVESDSLEYVYDDRTLDLFAAAAQYHDLASNRDGQLAEEVVTDPLTVGTKLRERSGPIVEVGQESGLLAATDGIDSYESLVDPMVGLTIAGYHVKNTLPTGAQLRTTRTLDTQSKVRIYDRPDNIPLYYIDLVDLNLSGDKRRLLVDAYEAIAHGEVSGDKAASEAIEYVTEDTDDPLLASILRKYTTGYGILEEFFSDPEITDVFATAPIDINPLRVTVDGESMETNIHYSPTGVGSLGSRIRRTSGRAFSRAAPTVDATADLNNGVGLRVAGVTDPVSEGVAFAFREKSDDKFTLPALIKNGTMSAQSAAFLSIAMDRNAAALIAGTRGAGKTTLLGTLLYELRPETRTVIIEDTPELPVRPLQEVGRDIQALRTGDEGGLELSPADALHTALRLGDGALVVGEIRGEEAQVLYEAMRVGANANAVLGTIHGNGAEDVYERVVSDLDVPPSSFGATDLVVTMQSYETPDGRKRRLSAIEGVISDGEGNISFESLYTYDGQRASPTGRVQRGESRFLDAITAPTESYADLLTAVDERSDHLKTLAMDGRTSPEEVARAYVQHR</sequence>
<dbReference type="InterPro" id="IPR001482">
    <property type="entry name" value="T2SS/T4SS_dom"/>
</dbReference>
<keyword evidence="4" id="KW-1185">Reference proteome</keyword>
<dbReference type="Proteomes" id="UP000783863">
    <property type="component" value="Unassembled WGS sequence"/>
</dbReference>
<evidence type="ECO:0000313" key="4">
    <source>
        <dbReference type="Proteomes" id="UP000783863"/>
    </source>
</evidence>
<evidence type="ECO:0000313" key="3">
    <source>
        <dbReference type="EMBL" id="MBX0305207.1"/>
    </source>
</evidence>
<dbReference type="PANTHER" id="PTHR30486:SF6">
    <property type="entry name" value="TYPE IV PILUS RETRACTATION ATPASE PILT"/>
    <property type="match status" value="1"/>
</dbReference>
<dbReference type="InterPro" id="IPR050921">
    <property type="entry name" value="T4SS_GSP_E_ATPase"/>
</dbReference>
<gene>
    <name evidence="3" type="ORF">EGD98_16200</name>
</gene>
<proteinExistence type="inferred from homology"/>